<accession>A0A6P1GB25</accession>
<dbReference type="EMBL" id="CP047224">
    <property type="protein sequence ID" value="QHD65538.1"/>
    <property type="molecule type" value="Genomic_DNA"/>
</dbReference>
<dbReference type="InterPro" id="IPR002347">
    <property type="entry name" value="SDR_fam"/>
</dbReference>
<dbReference type="AlphaFoldDB" id="A0A6P1GB25"/>
<reference evidence="3 4" key="2">
    <citation type="journal article" date="2020" name="MBio">
        <title>Isolation and Molecular Analysis of a Novel Neorickettsia Species That Causes Potomac Horse Fever.</title>
        <authorList>
            <person name="Teymournejad O."/>
            <person name="Lin M."/>
            <person name="Bekebrede H."/>
            <person name="Kamr A."/>
            <person name="Toribio R.E."/>
            <person name="Arroyo L.G."/>
            <person name="Baird J.D."/>
            <person name="Rikihisa Y."/>
        </authorList>
    </citation>
    <scope>NUCLEOTIDE SEQUENCE [LARGE SCALE GENOMIC DNA]</scope>
    <source>
        <strain evidence="3 4">Fin17</strain>
    </source>
</reference>
<evidence type="ECO:0000313" key="3">
    <source>
        <dbReference type="EMBL" id="QHD65538.1"/>
    </source>
</evidence>
<evidence type="ECO:0000256" key="2">
    <source>
        <dbReference type="ARBA" id="ARBA00023002"/>
    </source>
</evidence>
<dbReference type="RefSeq" id="WP_160096031.1">
    <property type="nucleotide sequence ID" value="NZ_CP047224.1"/>
</dbReference>
<proteinExistence type="inferred from homology"/>
<dbReference type="KEGG" id="nef:GP480_03930"/>
<name>A0A6P1GB25_9RICK</name>
<dbReference type="Proteomes" id="UP000464912">
    <property type="component" value="Chromosome"/>
</dbReference>
<protein>
    <submittedName>
        <fullName evidence="3">SDR family NAD(P)-dependent oxidoreductase</fullName>
    </submittedName>
</protein>
<organism evidence="3 4">
    <name type="scientific">Neorickettsia findlayensis</name>
    <dbReference type="NCBI Taxonomy" id="2686014"/>
    <lineage>
        <taxon>Bacteria</taxon>
        <taxon>Pseudomonadati</taxon>
        <taxon>Pseudomonadota</taxon>
        <taxon>Alphaproteobacteria</taxon>
        <taxon>Rickettsiales</taxon>
        <taxon>Anaplasmataceae</taxon>
        <taxon>Neorickettsia</taxon>
    </lineage>
</organism>
<dbReference type="Pfam" id="PF00106">
    <property type="entry name" value="adh_short"/>
    <property type="match status" value="1"/>
</dbReference>
<reference evidence="3 4" key="1">
    <citation type="journal article" date="2020" name="MBio">
        <title>Erratum for Teymournejad et al., 'Isolation and Molecular Analysis of a Novel Neorickettsia Species That Causes Potomac Horse Fever'.</title>
        <authorList>
            <person name="Teymournejad O."/>
            <person name="Lin M."/>
            <person name="Bekebrede H."/>
            <person name="Kamr A."/>
            <person name="Toribio R.E."/>
            <person name="Arroyo L.G."/>
            <person name="Baird J.D."/>
            <person name="Rikihisa Y."/>
        </authorList>
    </citation>
    <scope>NUCLEOTIDE SEQUENCE [LARGE SCALE GENOMIC DNA]</scope>
    <source>
        <strain evidence="3 4">Fin17</strain>
    </source>
</reference>
<dbReference type="Gene3D" id="3.40.50.720">
    <property type="entry name" value="NAD(P)-binding Rossmann-like Domain"/>
    <property type="match status" value="1"/>
</dbReference>
<dbReference type="PANTHER" id="PTHR43639:SF1">
    <property type="entry name" value="SHORT-CHAIN DEHYDROGENASE_REDUCTASE FAMILY PROTEIN"/>
    <property type="match status" value="1"/>
</dbReference>
<keyword evidence="2" id="KW-0560">Oxidoreductase</keyword>
<evidence type="ECO:0000256" key="1">
    <source>
        <dbReference type="ARBA" id="ARBA00006484"/>
    </source>
</evidence>
<keyword evidence="4" id="KW-1185">Reference proteome</keyword>
<gene>
    <name evidence="3" type="ORF">GP480_03930</name>
</gene>
<dbReference type="InterPro" id="IPR036291">
    <property type="entry name" value="NAD(P)-bd_dom_sf"/>
</dbReference>
<evidence type="ECO:0000313" key="4">
    <source>
        <dbReference type="Proteomes" id="UP000464912"/>
    </source>
</evidence>
<dbReference type="SUPFAM" id="SSF51735">
    <property type="entry name" value="NAD(P)-binding Rossmann-fold domains"/>
    <property type="match status" value="1"/>
</dbReference>
<comment type="similarity">
    <text evidence="1">Belongs to the short-chain dehydrogenases/reductases (SDR) family.</text>
</comment>
<sequence length="211" mass="24370">MKRKAALITGSARRLGAFISEILASYGYDLILHYNRSHDDVVLLKDRLEKTYKIQTYVYQKDLILLDHVGKIMDKSFAIFPHLNLLVNNASFFVQDSIETSSQAMFDSYYRIHVLAPFILMQRFISHNPKGGKVINIVDALVKKRGSKKYFSYLFSKKCLYELTLMIENSIKNCEISFHSVNPEVVIKDDGNFENENLAKFKADIENILQM</sequence>
<dbReference type="GO" id="GO:0016491">
    <property type="term" value="F:oxidoreductase activity"/>
    <property type="evidence" value="ECO:0007669"/>
    <property type="project" value="UniProtKB-KW"/>
</dbReference>
<dbReference type="PANTHER" id="PTHR43639">
    <property type="entry name" value="OXIDOREDUCTASE, SHORT-CHAIN DEHYDROGENASE/REDUCTASE FAMILY (AFU_ORTHOLOGUE AFUA_5G02870)"/>
    <property type="match status" value="1"/>
</dbReference>